<dbReference type="CDD" id="cd01672">
    <property type="entry name" value="TMPK"/>
    <property type="match status" value="1"/>
</dbReference>
<dbReference type="FunFam" id="3.40.50.300:FF:000225">
    <property type="entry name" value="Thymidylate kinase"/>
    <property type="match status" value="1"/>
</dbReference>
<dbReference type="Pfam" id="PF02223">
    <property type="entry name" value="Thymidylate_kin"/>
    <property type="match status" value="1"/>
</dbReference>
<name>A0A8I0GCK0_9ACTO</name>
<dbReference type="EMBL" id="JACRUO010000001">
    <property type="protein sequence ID" value="MBD3689665.1"/>
    <property type="molecule type" value="Genomic_DNA"/>
</dbReference>
<dbReference type="AlphaFoldDB" id="A0A8I0GCK0"/>
<comment type="similarity">
    <text evidence="1 11">Belongs to the thymidylate kinase family.</text>
</comment>
<dbReference type="GO" id="GO:0006235">
    <property type="term" value="P:dTTP biosynthetic process"/>
    <property type="evidence" value="ECO:0007669"/>
    <property type="project" value="UniProtKB-UniRule"/>
</dbReference>
<evidence type="ECO:0000256" key="2">
    <source>
        <dbReference type="ARBA" id="ARBA00012980"/>
    </source>
</evidence>
<dbReference type="InterPro" id="IPR027417">
    <property type="entry name" value="P-loop_NTPase"/>
</dbReference>
<evidence type="ECO:0000313" key="14">
    <source>
        <dbReference type="Proteomes" id="UP000627538"/>
    </source>
</evidence>
<evidence type="ECO:0000313" key="13">
    <source>
        <dbReference type="EMBL" id="MBD3689665.1"/>
    </source>
</evidence>
<dbReference type="PROSITE" id="PS01331">
    <property type="entry name" value="THYMIDYLATE_KINASE"/>
    <property type="match status" value="1"/>
</dbReference>
<evidence type="ECO:0000256" key="7">
    <source>
        <dbReference type="ARBA" id="ARBA00022777"/>
    </source>
</evidence>
<keyword evidence="4 11" id="KW-0808">Transferase</keyword>
<dbReference type="RefSeq" id="WP_191071696.1">
    <property type="nucleotide sequence ID" value="NZ_CP060506.1"/>
</dbReference>
<dbReference type="InterPro" id="IPR018094">
    <property type="entry name" value="Thymidylate_kinase"/>
</dbReference>
<dbReference type="PANTHER" id="PTHR10344:SF4">
    <property type="entry name" value="UMP-CMP KINASE 2, MITOCHONDRIAL"/>
    <property type="match status" value="1"/>
</dbReference>
<comment type="function">
    <text evidence="10 11">Phosphorylation of dTMP to form dTDP in both de novo and salvage pathways of dTTP synthesis.</text>
</comment>
<dbReference type="GO" id="GO:0005524">
    <property type="term" value="F:ATP binding"/>
    <property type="evidence" value="ECO:0007669"/>
    <property type="project" value="UniProtKB-UniRule"/>
</dbReference>
<keyword evidence="14" id="KW-1185">Reference proteome</keyword>
<dbReference type="InterPro" id="IPR039430">
    <property type="entry name" value="Thymidylate_kin-like_dom"/>
</dbReference>
<dbReference type="Gene3D" id="3.40.50.300">
    <property type="entry name" value="P-loop containing nucleotide triphosphate hydrolases"/>
    <property type="match status" value="1"/>
</dbReference>
<evidence type="ECO:0000256" key="5">
    <source>
        <dbReference type="ARBA" id="ARBA00022727"/>
    </source>
</evidence>
<evidence type="ECO:0000256" key="6">
    <source>
        <dbReference type="ARBA" id="ARBA00022741"/>
    </source>
</evidence>
<dbReference type="Proteomes" id="UP000627538">
    <property type="component" value="Unassembled WGS sequence"/>
</dbReference>
<dbReference type="InterPro" id="IPR018095">
    <property type="entry name" value="Thymidylate_kin_CS"/>
</dbReference>
<proteinExistence type="inferred from homology"/>
<accession>A0A8I0GCK0</accession>
<evidence type="ECO:0000256" key="1">
    <source>
        <dbReference type="ARBA" id="ARBA00009776"/>
    </source>
</evidence>
<feature type="domain" description="Thymidylate kinase-like" evidence="12">
    <location>
        <begin position="20"/>
        <end position="194"/>
    </location>
</feature>
<keyword evidence="6 11" id="KW-0547">Nucleotide-binding</keyword>
<comment type="caution">
    <text evidence="13">The sequence shown here is derived from an EMBL/GenBank/DDBJ whole genome shotgun (WGS) entry which is preliminary data.</text>
</comment>
<organism evidence="13 14">
    <name type="scientific">Nanchangia anserum</name>
    <dbReference type="NCBI Taxonomy" id="2692125"/>
    <lineage>
        <taxon>Bacteria</taxon>
        <taxon>Bacillati</taxon>
        <taxon>Actinomycetota</taxon>
        <taxon>Actinomycetes</taxon>
        <taxon>Actinomycetales</taxon>
        <taxon>Actinomycetaceae</taxon>
        <taxon>Nanchangia</taxon>
    </lineage>
</organism>
<dbReference type="GO" id="GO:0004798">
    <property type="term" value="F:dTMP kinase activity"/>
    <property type="evidence" value="ECO:0007669"/>
    <property type="project" value="UniProtKB-UniRule"/>
</dbReference>
<gene>
    <name evidence="11 13" type="primary">tmk</name>
    <name evidence="13" type="ORF">H8R10_05420</name>
</gene>
<evidence type="ECO:0000256" key="3">
    <source>
        <dbReference type="ARBA" id="ARBA00017144"/>
    </source>
</evidence>
<comment type="catalytic activity">
    <reaction evidence="9 11">
        <text>dTMP + ATP = dTDP + ADP</text>
        <dbReference type="Rhea" id="RHEA:13517"/>
        <dbReference type="ChEBI" id="CHEBI:30616"/>
        <dbReference type="ChEBI" id="CHEBI:58369"/>
        <dbReference type="ChEBI" id="CHEBI:63528"/>
        <dbReference type="ChEBI" id="CHEBI:456216"/>
        <dbReference type="EC" id="2.7.4.9"/>
    </reaction>
</comment>
<dbReference type="GO" id="GO:0006233">
    <property type="term" value="P:dTDP biosynthetic process"/>
    <property type="evidence" value="ECO:0007669"/>
    <property type="project" value="InterPro"/>
</dbReference>
<dbReference type="NCBIfam" id="TIGR00041">
    <property type="entry name" value="DTMP_kinase"/>
    <property type="match status" value="1"/>
</dbReference>
<evidence type="ECO:0000256" key="8">
    <source>
        <dbReference type="ARBA" id="ARBA00022840"/>
    </source>
</evidence>
<dbReference type="EC" id="2.7.4.9" evidence="2 11"/>
<evidence type="ECO:0000256" key="4">
    <source>
        <dbReference type="ARBA" id="ARBA00022679"/>
    </source>
</evidence>
<reference evidence="13 14" key="1">
    <citation type="submission" date="2020-08" db="EMBL/GenBank/DDBJ databases">
        <title>Winkia gen. nov., sp. nov., isolated from faeces of the Anser albifrons in China.</title>
        <authorList>
            <person name="Liu Q."/>
        </authorList>
    </citation>
    <scope>NUCLEOTIDE SEQUENCE [LARGE SCALE GENOMIC DNA]</scope>
    <source>
        <strain evidence="13 14">C62</strain>
    </source>
</reference>
<dbReference type="GO" id="GO:0005829">
    <property type="term" value="C:cytosol"/>
    <property type="evidence" value="ECO:0007669"/>
    <property type="project" value="TreeGrafter"/>
</dbReference>
<sequence length="217" mass="23353">MNASATSPSHPRGRGVFICFEGGEACGKTTQIAMLDRRLRAIGIDAVLTREPGGTRLGASLRRELLHAEDVSARAEALLYAADRAHHVATVITPALEAGRVVISDRYEDSSIAYQGVARGLGQTVAELSAWASGGLVPDVTILLDADPQIAHRRREGAGDRLEAEPLAFHQAVRRGFLDRAEQAPERYLVLDACADRDSLAEAVWQRIAPLVSGERP</sequence>
<dbReference type="HAMAP" id="MF_00165">
    <property type="entry name" value="Thymidylate_kinase"/>
    <property type="match status" value="1"/>
</dbReference>
<evidence type="ECO:0000256" key="10">
    <source>
        <dbReference type="ARBA" id="ARBA00057735"/>
    </source>
</evidence>
<keyword evidence="7 11" id="KW-0418">Kinase</keyword>
<evidence type="ECO:0000256" key="9">
    <source>
        <dbReference type="ARBA" id="ARBA00048743"/>
    </source>
</evidence>
<feature type="binding site" evidence="11">
    <location>
        <begin position="22"/>
        <end position="29"/>
    </location>
    <ligand>
        <name>ATP</name>
        <dbReference type="ChEBI" id="CHEBI:30616"/>
    </ligand>
</feature>
<dbReference type="PANTHER" id="PTHR10344">
    <property type="entry name" value="THYMIDYLATE KINASE"/>
    <property type="match status" value="1"/>
</dbReference>
<keyword evidence="8 11" id="KW-0067">ATP-binding</keyword>
<evidence type="ECO:0000256" key="11">
    <source>
        <dbReference type="HAMAP-Rule" id="MF_00165"/>
    </source>
</evidence>
<dbReference type="GO" id="GO:0006227">
    <property type="term" value="P:dUDP biosynthetic process"/>
    <property type="evidence" value="ECO:0007669"/>
    <property type="project" value="TreeGrafter"/>
</dbReference>
<dbReference type="SUPFAM" id="SSF52540">
    <property type="entry name" value="P-loop containing nucleoside triphosphate hydrolases"/>
    <property type="match status" value="1"/>
</dbReference>
<evidence type="ECO:0000259" key="12">
    <source>
        <dbReference type="Pfam" id="PF02223"/>
    </source>
</evidence>
<protein>
    <recommendedName>
        <fullName evidence="3 11">Thymidylate kinase</fullName>
        <ecNumber evidence="2 11">2.7.4.9</ecNumber>
    </recommendedName>
    <alternativeName>
        <fullName evidence="11">dTMP kinase</fullName>
    </alternativeName>
</protein>
<keyword evidence="5 11" id="KW-0545">Nucleotide biosynthesis</keyword>